<comment type="caution">
    <text evidence="6">The sequence shown here is derived from an EMBL/GenBank/DDBJ whole genome shotgun (WGS) entry which is preliminary data.</text>
</comment>
<evidence type="ECO:0000256" key="4">
    <source>
        <dbReference type="SAM" id="MobiDB-lite"/>
    </source>
</evidence>
<reference evidence="6 7" key="1">
    <citation type="submission" date="2019-03" db="EMBL/GenBank/DDBJ databases">
        <title>Draft genome sequences of novel Actinobacteria.</title>
        <authorList>
            <person name="Sahin N."/>
            <person name="Ay H."/>
            <person name="Saygin H."/>
        </authorList>
    </citation>
    <scope>NUCLEOTIDE SEQUENCE [LARGE SCALE GENOMIC DNA]</scope>
    <source>
        <strain evidence="6 7">H3C3</strain>
    </source>
</reference>
<gene>
    <name evidence="6" type="ORF">E1298_28250</name>
</gene>
<dbReference type="EMBL" id="SMKU01000181">
    <property type="protein sequence ID" value="TDD79195.1"/>
    <property type="molecule type" value="Genomic_DNA"/>
</dbReference>
<dbReference type="AlphaFoldDB" id="A0A4R5B225"/>
<keyword evidence="2 6" id="KW-0808">Transferase</keyword>
<dbReference type="Gene3D" id="3.40.50.150">
    <property type="entry name" value="Vaccinia Virus protein VP39"/>
    <property type="match status" value="1"/>
</dbReference>
<keyword evidence="7" id="KW-1185">Reference proteome</keyword>
<dbReference type="PANTHER" id="PTHR43712:SF2">
    <property type="entry name" value="O-METHYLTRANSFERASE CICE"/>
    <property type="match status" value="1"/>
</dbReference>
<dbReference type="CDD" id="cd02440">
    <property type="entry name" value="AdoMet_MTases"/>
    <property type="match status" value="1"/>
</dbReference>
<dbReference type="OrthoDB" id="582216at2"/>
<feature type="region of interest" description="Disordered" evidence="4">
    <location>
        <begin position="1"/>
        <end position="23"/>
    </location>
</feature>
<dbReference type="PANTHER" id="PTHR43712">
    <property type="entry name" value="PUTATIVE (AFU_ORTHOLOGUE AFUA_4G14580)-RELATED"/>
    <property type="match status" value="1"/>
</dbReference>
<dbReference type="Gene3D" id="1.10.10.10">
    <property type="entry name" value="Winged helix-like DNA-binding domain superfamily/Winged helix DNA-binding domain"/>
    <property type="match status" value="1"/>
</dbReference>
<protein>
    <submittedName>
        <fullName evidence="6">Methyltransferase</fullName>
    </submittedName>
</protein>
<dbReference type="GO" id="GO:0046983">
    <property type="term" value="F:protein dimerization activity"/>
    <property type="evidence" value="ECO:0007669"/>
    <property type="project" value="InterPro"/>
</dbReference>
<dbReference type="InterPro" id="IPR029063">
    <property type="entry name" value="SAM-dependent_MTases_sf"/>
</dbReference>
<keyword evidence="3" id="KW-0949">S-adenosyl-L-methionine</keyword>
<evidence type="ECO:0000313" key="7">
    <source>
        <dbReference type="Proteomes" id="UP000294513"/>
    </source>
</evidence>
<keyword evidence="1 6" id="KW-0489">Methyltransferase</keyword>
<dbReference type="SUPFAM" id="SSF53335">
    <property type="entry name" value="S-adenosyl-L-methionine-dependent methyltransferases"/>
    <property type="match status" value="1"/>
</dbReference>
<dbReference type="InterPro" id="IPR036388">
    <property type="entry name" value="WH-like_DNA-bd_sf"/>
</dbReference>
<organism evidence="6 7">
    <name type="scientific">Actinomadura rubrisoli</name>
    <dbReference type="NCBI Taxonomy" id="2530368"/>
    <lineage>
        <taxon>Bacteria</taxon>
        <taxon>Bacillati</taxon>
        <taxon>Actinomycetota</taxon>
        <taxon>Actinomycetes</taxon>
        <taxon>Streptosporangiales</taxon>
        <taxon>Thermomonosporaceae</taxon>
        <taxon>Actinomadura</taxon>
    </lineage>
</organism>
<feature type="domain" description="O-methyltransferase C-terminal" evidence="5">
    <location>
        <begin position="214"/>
        <end position="359"/>
    </location>
</feature>
<evidence type="ECO:0000256" key="1">
    <source>
        <dbReference type="ARBA" id="ARBA00022603"/>
    </source>
</evidence>
<evidence type="ECO:0000256" key="2">
    <source>
        <dbReference type="ARBA" id="ARBA00022679"/>
    </source>
</evidence>
<dbReference type="SUPFAM" id="SSF46785">
    <property type="entry name" value="Winged helix' DNA-binding domain"/>
    <property type="match status" value="1"/>
</dbReference>
<accession>A0A4R5B225</accession>
<name>A0A4R5B225_9ACTN</name>
<dbReference type="Pfam" id="PF00891">
    <property type="entry name" value="Methyltransf_2"/>
    <property type="match status" value="1"/>
</dbReference>
<dbReference type="GO" id="GO:0008171">
    <property type="term" value="F:O-methyltransferase activity"/>
    <property type="evidence" value="ECO:0007669"/>
    <property type="project" value="InterPro"/>
</dbReference>
<feature type="compositionally biased region" description="Gly residues" evidence="4">
    <location>
        <begin position="8"/>
        <end position="23"/>
    </location>
</feature>
<dbReference type="GO" id="GO:0032259">
    <property type="term" value="P:methylation"/>
    <property type="evidence" value="ECO:0007669"/>
    <property type="project" value="UniProtKB-KW"/>
</dbReference>
<evidence type="ECO:0000259" key="5">
    <source>
        <dbReference type="Pfam" id="PF00891"/>
    </source>
</evidence>
<evidence type="ECO:0000313" key="6">
    <source>
        <dbReference type="EMBL" id="TDD79195.1"/>
    </source>
</evidence>
<proteinExistence type="predicted"/>
<sequence>MRPRHGDQTGGRGRGRAGGGPGGGQVNVDIAFSRVTQLAIGYWQAKVLFTLNAAGVFARLGEEPRPLAEVSGGTDPEALTALLDAGVALGLVTRAAPGAYTSTELTRRFLDPASPESLADWVGTMGAWCRPWGRLDEWLRDPGLLDDVAATGAGGADERGFVLGMHQYAARTADAVASAIDLPGGRAQIADATGGTRTTDAGGGASAADAGGGTRIADVGGGAGTYSFALCRRDPGLTSVVLDRPSVLPITLECAAGAGLDARVAVAGCDYRTDSFGSGLDAVLLSNVLHQEAPDTVVSMLERGRAALRPGGRVIVHGHFLEESRTAPMFSTLHNISAMLLWGAGRGYTVEEMLALIDRARLDVERVTPVPESRTTVIVCRERDVR</sequence>
<dbReference type="InterPro" id="IPR036390">
    <property type="entry name" value="WH_DNA-bd_sf"/>
</dbReference>
<dbReference type="InterPro" id="IPR016461">
    <property type="entry name" value="COMT-like"/>
</dbReference>
<dbReference type="Proteomes" id="UP000294513">
    <property type="component" value="Unassembled WGS sequence"/>
</dbReference>
<dbReference type="PROSITE" id="PS51683">
    <property type="entry name" value="SAM_OMT_II"/>
    <property type="match status" value="1"/>
</dbReference>
<evidence type="ECO:0000256" key="3">
    <source>
        <dbReference type="ARBA" id="ARBA00022691"/>
    </source>
</evidence>
<dbReference type="InterPro" id="IPR001077">
    <property type="entry name" value="COMT_C"/>
</dbReference>